<feature type="compositionally biased region" description="Polar residues" evidence="10">
    <location>
        <begin position="1216"/>
        <end position="1227"/>
    </location>
</feature>
<keyword evidence="5" id="KW-0677">Repeat</keyword>
<evidence type="ECO:0000256" key="2">
    <source>
        <dbReference type="ARBA" id="ARBA00009622"/>
    </source>
</evidence>
<evidence type="ECO:0000256" key="4">
    <source>
        <dbReference type="ARBA" id="ARBA00022701"/>
    </source>
</evidence>
<keyword evidence="13" id="KW-1185">Reference proteome</keyword>
<evidence type="ECO:0000256" key="10">
    <source>
        <dbReference type="SAM" id="MobiDB-lite"/>
    </source>
</evidence>
<sequence length="1778" mass="198717">MPDDLTLAWQRLRSSRETPTSGLHTTLNLAQSSRSPRRLRPTAPPEPAADLGDPRPRFPSSLAHLRVDLGPPRPTAQTVTSTSQNVEDQMLATIKERLAAVKAKEKSLEDQFDTLCTTHANLQRALQEAQDHEPQNDLKGGEEKVENEMLKKERQQADEEAASASAVQAEEESASASASQVENERLKRDLKKAQQQAEEESASASASQVENERLKRDLKKAQQQAEEEAASASASQVENETLKRDLKKAQQQAEEEAEKKKKKLEEQLEDGKRQAKDKEVENEMLKKGLQKAQQQVGAVNVTLYITLKDQPAEMADTAPKKSYPGEFRENAARCVISFPGKYPSGWDALVKGHHDSSIGCVFFTTPGERGFGDLVDPGEGGLGDHVQDPEAEEGICYCKAIYGERSWEKFHYLKKVKKENLKEELEKAKVTKIHVVEEDLYNSSPEKKEEADKEAQQKYEENKRRAPWGCAWFPAWMKNGHKAVEQGQKLQVVFFAGQKGKGKVHWNDLPGSELWNGEGLGGSQKGEVAYLDKMWRETNNPAWIYEEIDVMQFLQGEFNLEQEVDARDMAKNWRRGHIVGLPVAGAADDKEWVPKWTVQCNKDLEKFESTFLMHTVEPIDKLLKEVGKDNLSRMLEQHLPKGVDLDVMFASRCRLENGHAAFAVNVRVPHVKAIHMLRDQVLCGDLEAELNRSLADIHQSEFQVQVDKTEFFEQYESSLLSLSKLTHHQESKLRQLHQRKSKELHLTAPAGAGKTFVAVQFALDKVYENCKSEGAILYVAPRLSLCLHFVQWLIARHLWLKGRGGELEELLSRIVIMHKRDEDYVNVKLVLEGNQFAEHPAAAPEYLLAIFDEAHELFTTDEMTGIYRDLRANQKLLLSDMSQSASLRVALPEVEDTVSLSDVVRSTQRIVAAAQAFELEKSKGITTSCSGTNGPPLKTFIFEALDDAEMFHQCCRYTLDAIRHVFRSYPSLSSLHLRVAIIVPDKTFCDKFKGLLRDELTSTFTARKFQLRSFAESLRYLRSHHHDERAAGDEVLVLDTVEEARGQEMMVVICVGLDQKIADTDARKTDTLLTRARIYQGITRAQLMAIVVDKLIQGGFLQFLTTLKFNNKKFDQSFAFSEGTSKAASRIKKKAEALPSEVVEEKDGEGMDTAAMTGLSLAVVKDELGGIEQLLEVCIVKENDDGANKFISADGKAQGEIDKDGPRDDDRFETSIWDTDSNQTKSTSQTLAFDPRIDQVLGRILEELPGGESTPGLEARKEIDHTDGKSQAGLARYFEQKYKQGGDFEDEEYERDVKDWCWVHKPSGIKVWQDAIDLSQSGGSGHCVFHYTTGLGFRNITNTSSKVAEVFASLITAGEKANALWGAGVYTVRKTPDEWPSIESLLDNMYRNMLRRDIELKGHEHAGEVTQLYASRVAYCIPIIADAAILYDVSVRPTPEMVEQGRPAGVNLAGKLLNEPGKPVRSVIVVRVENEEENYVSNAYANLLPTLRTRARAVAARLGTKHAEAHSAFGRLATVLGARGAFREAERLWRQILEAKELELGAEHADTLACANNLAGVFRAQQKVDEAEPLYRRALSGFEAMAGTMHPYALACANNLAILLKDQGKLDEAEVLHRQTLELCESQLGEAHLDTLYALNNLAVLLGVNGKLKEAEALSRRALGFRQSLLGEMHPETLISWSSLATVLQAQGNLGEAEPSHRRALEGRESQLGLQHPHTLASMYGLAQLLEANGSIDEADQLYLRELTITEEIYGPDHIATRVSRKNLERFRGQHSTG</sequence>
<dbReference type="SUPFAM" id="SSF52540">
    <property type="entry name" value="P-loop containing nucleoside triphosphate hydrolases"/>
    <property type="match status" value="1"/>
</dbReference>
<dbReference type="SMART" id="SM00028">
    <property type="entry name" value="TPR"/>
    <property type="match status" value="6"/>
</dbReference>
<accession>A0ABP0N6K7</accession>
<evidence type="ECO:0000256" key="8">
    <source>
        <dbReference type="ARBA" id="ARBA00023175"/>
    </source>
</evidence>
<dbReference type="PANTHER" id="PTHR45783:SF3">
    <property type="entry name" value="KINESIN LIGHT CHAIN"/>
    <property type="match status" value="1"/>
</dbReference>
<feature type="compositionally biased region" description="Polar residues" evidence="10">
    <location>
        <begin position="17"/>
        <end position="34"/>
    </location>
</feature>
<dbReference type="SUPFAM" id="SSF48452">
    <property type="entry name" value="TPR-like"/>
    <property type="match status" value="2"/>
</dbReference>
<evidence type="ECO:0000256" key="6">
    <source>
        <dbReference type="ARBA" id="ARBA00022803"/>
    </source>
</evidence>
<dbReference type="Pfam" id="PF00270">
    <property type="entry name" value="DEAD"/>
    <property type="match status" value="1"/>
</dbReference>
<proteinExistence type="inferred from homology"/>
<keyword evidence="4" id="KW-0493">Microtubule</keyword>
<keyword evidence="9" id="KW-0206">Cytoskeleton</keyword>
<feature type="region of interest" description="Disordered" evidence="10">
    <location>
        <begin position="128"/>
        <end position="279"/>
    </location>
</feature>
<gene>
    <name evidence="12" type="ORF">SCF082_LOCUS31183</name>
</gene>
<comment type="subcellular location">
    <subcellularLocation>
        <location evidence="1">Cytoplasm</location>
        <location evidence="1">Cytoskeleton</location>
    </subcellularLocation>
</comment>
<evidence type="ECO:0000256" key="7">
    <source>
        <dbReference type="ARBA" id="ARBA00023054"/>
    </source>
</evidence>
<dbReference type="InterPro" id="IPR011990">
    <property type="entry name" value="TPR-like_helical_dom_sf"/>
</dbReference>
<feature type="region of interest" description="Disordered" evidence="10">
    <location>
        <begin position="1196"/>
        <end position="1227"/>
    </location>
</feature>
<dbReference type="InterPro" id="IPR019734">
    <property type="entry name" value="TPR_rpt"/>
</dbReference>
<evidence type="ECO:0000313" key="12">
    <source>
        <dbReference type="EMBL" id="CAK9058532.1"/>
    </source>
</evidence>
<evidence type="ECO:0000256" key="1">
    <source>
        <dbReference type="ARBA" id="ARBA00004245"/>
    </source>
</evidence>
<feature type="compositionally biased region" description="Basic and acidic residues" evidence="10">
    <location>
        <begin position="1197"/>
        <end position="1213"/>
    </location>
</feature>
<dbReference type="InterPro" id="IPR002151">
    <property type="entry name" value="Kinesin_light"/>
</dbReference>
<reference evidence="12 13" key="1">
    <citation type="submission" date="2024-02" db="EMBL/GenBank/DDBJ databases">
        <authorList>
            <person name="Chen Y."/>
            <person name="Shah S."/>
            <person name="Dougan E. K."/>
            <person name="Thang M."/>
            <person name="Chan C."/>
        </authorList>
    </citation>
    <scope>NUCLEOTIDE SEQUENCE [LARGE SCALE GENOMIC DNA]</scope>
</reference>
<dbReference type="InterPro" id="IPR027417">
    <property type="entry name" value="P-loop_NTPase"/>
</dbReference>
<dbReference type="Pfam" id="PF13374">
    <property type="entry name" value="TPR_10"/>
    <property type="match status" value="2"/>
</dbReference>
<evidence type="ECO:0000313" key="13">
    <source>
        <dbReference type="Proteomes" id="UP001642464"/>
    </source>
</evidence>
<feature type="compositionally biased region" description="Low complexity" evidence="10">
    <location>
        <begin position="162"/>
        <end position="181"/>
    </location>
</feature>
<dbReference type="EMBL" id="CAXAMM010026258">
    <property type="protein sequence ID" value="CAK9058532.1"/>
    <property type="molecule type" value="Genomic_DNA"/>
</dbReference>
<feature type="domain" description="DEAD/DEAH-box helicase" evidence="11">
    <location>
        <begin position="727"/>
        <end position="879"/>
    </location>
</feature>
<dbReference type="PANTHER" id="PTHR45783">
    <property type="entry name" value="KINESIN LIGHT CHAIN"/>
    <property type="match status" value="1"/>
</dbReference>
<dbReference type="Pfam" id="PF13424">
    <property type="entry name" value="TPR_12"/>
    <property type="match status" value="2"/>
</dbReference>
<evidence type="ECO:0000256" key="3">
    <source>
        <dbReference type="ARBA" id="ARBA00022490"/>
    </source>
</evidence>
<feature type="compositionally biased region" description="Basic and acidic residues" evidence="10">
    <location>
        <begin position="129"/>
        <end position="157"/>
    </location>
</feature>
<evidence type="ECO:0000256" key="9">
    <source>
        <dbReference type="ARBA" id="ARBA00023212"/>
    </source>
</evidence>
<dbReference type="InterPro" id="IPR011545">
    <property type="entry name" value="DEAD/DEAH_box_helicase_dom"/>
</dbReference>
<evidence type="ECO:0000256" key="5">
    <source>
        <dbReference type="ARBA" id="ARBA00022737"/>
    </source>
</evidence>
<dbReference type="Gene3D" id="3.40.50.300">
    <property type="entry name" value="P-loop containing nucleotide triphosphate hydrolases"/>
    <property type="match status" value="1"/>
</dbReference>
<evidence type="ECO:0000259" key="11">
    <source>
        <dbReference type="Pfam" id="PF00270"/>
    </source>
</evidence>
<feature type="region of interest" description="Disordered" evidence="10">
    <location>
        <begin position="13"/>
        <end position="58"/>
    </location>
</feature>
<keyword evidence="6" id="KW-0802">TPR repeat</keyword>
<dbReference type="Proteomes" id="UP001642464">
    <property type="component" value="Unassembled WGS sequence"/>
</dbReference>
<keyword evidence="3" id="KW-0963">Cytoplasm</keyword>
<protein>
    <submittedName>
        <fullName evidence="12">Kinesin light chain (KLC)</fullName>
    </submittedName>
</protein>
<keyword evidence="8" id="KW-0505">Motor protein</keyword>
<keyword evidence="7" id="KW-0175">Coiled coil</keyword>
<dbReference type="Gene3D" id="1.25.40.10">
    <property type="entry name" value="Tetratricopeptide repeat domain"/>
    <property type="match status" value="2"/>
</dbReference>
<organism evidence="12 13">
    <name type="scientific">Durusdinium trenchii</name>
    <dbReference type="NCBI Taxonomy" id="1381693"/>
    <lineage>
        <taxon>Eukaryota</taxon>
        <taxon>Sar</taxon>
        <taxon>Alveolata</taxon>
        <taxon>Dinophyceae</taxon>
        <taxon>Suessiales</taxon>
        <taxon>Symbiodiniaceae</taxon>
        <taxon>Durusdinium</taxon>
    </lineage>
</organism>
<comment type="caution">
    <text evidence="12">The sequence shown here is derived from an EMBL/GenBank/DDBJ whole genome shotgun (WGS) entry which is preliminary data.</text>
</comment>
<name>A0ABP0N6K7_9DINO</name>
<feature type="compositionally biased region" description="Basic and acidic residues" evidence="10">
    <location>
        <begin position="257"/>
        <end position="279"/>
    </location>
</feature>
<comment type="similarity">
    <text evidence="2">Belongs to the kinesin light chain family.</text>
</comment>